<protein>
    <submittedName>
        <fullName evidence="2">Uncharacterized protein</fullName>
    </submittedName>
</protein>
<keyword evidence="3" id="KW-1185">Reference proteome</keyword>
<feature type="transmembrane region" description="Helical" evidence="1">
    <location>
        <begin position="114"/>
        <end position="133"/>
    </location>
</feature>
<dbReference type="AlphaFoldDB" id="A0AA40EJE0"/>
<evidence type="ECO:0000256" key="1">
    <source>
        <dbReference type="SAM" id="Phobius"/>
    </source>
</evidence>
<sequence length="636" mass="70559">MSTNSWAAYDVHLGTWTDWSRGKVLGATVTLTRQDSGLLIAFLVFYVALVGTRFWRILCPVLRWTFSKNGPADGVHHQRQAFLRNSPNPESAVGTLTGMCFSWRKNSQRIWSRVLWLIALSLASFVGFILAGGCSPRVTTLVSGEVLLSGANCAFVGNSSNMSTWGVTVGPMRSQAVTAAESYARQCYTSTSVPGSAGCSSSYVRRHIPPAIVDTNASCPFDPKICKTPSGNLLIDTGLLDSFDDFGRNTPATQRLKFRRTLHCAPLTTYGYRFHSFDEAKNQSYTTYHYGPLRNADKSVTANHTARFSSNSYIDTGDLLQGAGDTTHDFMLRLHYAIFLEQRQHSVSTFTPIPELVPRNSSGEVFILFLQSDNVLFLQKPKDRWYGDDMGSIQVHDLLKGFGNGTENVSMFRQNQPGSPLACHELQQYCYTGAKGTQKCTQLQGGIDAVGNIFAQLDPEDEPWFNWFELTTVETGMATRSPLNLLGARMLMARDSLNGPILGQLPDNQWQLEVQHWHATAMADMQAAFLRSIVGPGNPDLPRLMRVVYPNSTVEREICKNQKVVVEGFVSFKIFTIVCIFVGGLLIIVLSFTLDSMVSRCLRLRGERAQYSRLDWSTNETLQIQRLAHEAAGAGT</sequence>
<keyword evidence="1" id="KW-0812">Transmembrane</keyword>
<evidence type="ECO:0000313" key="3">
    <source>
        <dbReference type="Proteomes" id="UP001172155"/>
    </source>
</evidence>
<feature type="transmembrane region" description="Helical" evidence="1">
    <location>
        <begin position="38"/>
        <end position="58"/>
    </location>
</feature>
<accession>A0AA40EJE0</accession>
<evidence type="ECO:0000313" key="2">
    <source>
        <dbReference type="EMBL" id="KAK0740345.1"/>
    </source>
</evidence>
<dbReference type="Proteomes" id="UP001172155">
    <property type="component" value="Unassembled WGS sequence"/>
</dbReference>
<name>A0AA40EJE0_9PEZI</name>
<feature type="transmembrane region" description="Helical" evidence="1">
    <location>
        <begin position="569"/>
        <end position="594"/>
    </location>
</feature>
<proteinExistence type="predicted"/>
<comment type="caution">
    <text evidence="2">The sequence shown here is derived from an EMBL/GenBank/DDBJ whole genome shotgun (WGS) entry which is preliminary data.</text>
</comment>
<keyword evidence="1" id="KW-0472">Membrane</keyword>
<reference evidence="2" key="1">
    <citation type="submission" date="2023-06" db="EMBL/GenBank/DDBJ databases">
        <title>Genome-scale phylogeny and comparative genomics of the fungal order Sordariales.</title>
        <authorList>
            <consortium name="Lawrence Berkeley National Laboratory"/>
            <person name="Hensen N."/>
            <person name="Bonometti L."/>
            <person name="Westerberg I."/>
            <person name="Brannstrom I.O."/>
            <person name="Guillou S."/>
            <person name="Cros-Aarteil S."/>
            <person name="Calhoun S."/>
            <person name="Haridas S."/>
            <person name="Kuo A."/>
            <person name="Mondo S."/>
            <person name="Pangilinan J."/>
            <person name="Riley R."/>
            <person name="LaButti K."/>
            <person name="Andreopoulos B."/>
            <person name="Lipzen A."/>
            <person name="Chen C."/>
            <person name="Yanf M."/>
            <person name="Daum C."/>
            <person name="Ng V."/>
            <person name="Clum A."/>
            <person name="Steindorff A."/>
            <person name="Ohm R."/>
            <person name="Martin F."/>
            <person name="Silar P."/>
            <person name="Natvig D."/>
            <person name="Lalanne C."/>
            <person name="Gautier V."/>
            <person name="Ament-velasquez S.L."/>
            <person name="Kruys A."/>
            <person name="Hutchinson M.I."/>
            <person name="Powell A.J."/>
            <person name="Barry K."/>
            <person name="Miller A.N."/>
            <person name="Grigoriev I.V."/>
            <person name="Debuchy R."/>
            <person name="Gladieux P."/>
            <person name="Thoren M.H."/>
            <person name="Johannesson H."/>
        </authorList>
    </citation>
    <scope>NUCLEOTIDE SEQUENCE</scope>
    <source>
        <strain evidence="2">SMH3187-1</strain>
    </source>
</reference>
<keyword evidence="1" id="KW-1133">Transmembrane helix</keyword>
<organism evidence="2 3">
    <name type="scientific">Schizothecium vesticola</name>
    <dbReference type="NCBI Taxonomy" id="314040"/>
    <lineage>
        <taxon>Eukaryota</taxon>
        <taxon>Fungi</taxon>
        <taxon>Dikarya</taxon>
        <taxon>Ascomycota</taxon>
        <taxon>Pezizomycotina</taxon>
        <taxon>Sordariomycetes</taxon>
        <taxon>Sordariomycetidae</taxon>
        <taxon>Sordariales</taxon>
        <taxon>Schizotheciaceae</taxon>
        <taxon>Schizothecium</taxon>
    </lineage>
</organism>
<dbReference type="EMBL" id="JAUKUD010000006">
    <property type="protein sequence ID" value="KAK0740345.1"/>
    <property type="molecule type" value="Genomic_DNA"/>
</dbReference>
<gene>
    <name evidence="2" type="ORF">B0T18DRAFT_491030</name>
</gene>